<sequence>MLKACWRNLRYILDHKLNVLVECWIEGLYIQGITHDLSKF</sequence>
<dbReference type="AlphaFoldDB" id="A0A0U1NY36"/>
<keyword evidence="2" id="KW-1185">Reference proteome</keyword>
<name>A0A0U1NY36_9BACI</name>
<reference evidence="2" key="1">
    <citation type="submission" date="2015-05" db="EMBL/GenBank/DDBJ databases">
        <authorList>
            <person name="Urmite Genomes"/>
        </authorList>
    </citation>
    <scope>NUCLEOTIDE SEQUENCE [LARGE SCALE GENOMIC DNA]</scope>
    <source>
        <strain evidence="2">LF1</strain>
    </source>
</reference>
<evidence type="ECO:0000313" key="2">
    <source>
        <dbReference type="Proteomes" id="UP000199087"/>
    </source>
</evidence>
<dbReference type="EMBL" id="CVRB01000003">
    <property type="protein sequence ID" value="CRK82930.1"/>
    <property type="molecule type" value="Genomic_DNA"/>
</dbReference>
<accession>A0A0U1NY36</accession>
<evidence type="ECO:0000313" key="1">
    <source>
        <dbReference type="EMBL" id="CRK82930.1"/>
    </source>
</evidence>
<protein>
    <submittedName>
        <fullName evidence="1">Uncharacterized protein</fullName>
    </submittedName>
</protein>
<organism evidence="1 2">
    <name type="scientific">Neobacillus massiliamazoniensis</name>
    <dbReference type="NCBI Taxonomy" id="1499688"/>
    <lineage>
        <taxon>Bacteria</taxon>
        <taxon>Bacillati</taxon>
        <taxon>Bacillota</taxon>
        <taxon>Bacilli</taxon>
        <taxon>Bacillales</taxon>
        <taxon>Bacillaceae</taxon>
        <taxon>Neobacillus</taxon>
    </lineage>
</organism>
<dbReference type="Proteomes" id="UP000199087">
    <property type="component" value="Unassembled WGS sequence"/>
</dbReference>
<gene>
    <name evidence="1" type="ORF">BN000_02885</name>
</gene>
<proteinExistence type="predicted"/>